<dbReference type="AlphaFoldDB" id="A0A974P1X5"/>
<dbReference type="Gene3D" id="3.40.50.2300">
    <property type="match status" value="1"/>
</dbReference>
<reference evidence="4" key="1">
    <citation type="submission" date="2021-01" db="EMBL/GenBank/DDBJ databases">
        <title>Genome sequence of Phenylobacterium sp. 20VBR1 isolated from a valley glaceir, Ny-Alesund, Svalbard.</title>
        <authorList>
            <person name="Thomas F.A."/>
            <person name="Krishnan K.P."/>
            <person name="Sinha R.K."/>
        </authorList>
    </citation>
    <scope>NUCLEOTIDE SEQUENCE</scope>
    <source>
        <strain evidence="4">20VBR1</strain>
    </source>
</reference>
<gene>
    <name evidence="4" type="ORF">JKL49_20780</name>
</gene>
<dbReference type="SUPFAM" id="SSF52172">
    <property type="entry name" value="CheY-like"/>
    <property type="match status" value="1"/>
</dbReference>
<dbReference type="InterPro" id="IPR011006">
    <property type="entry name" value="CheY-like_superfamily"/>
</dbReference>
<evidence type="ECO:0000256" key="1">
    <source>
        <dbReference type="ARBA" id="ARBA00022553"/>
    </source>
</evidence>
<dbReference type="InterPro" id="IPR001789">
    <property type="entry name" value="Sig_transdc_resp-reg_receiver"/>
</dbReference>
<dbReference type="InterPro" id="IPR050595">
    <property type="entry name" value="Bact_response_regulator"/>
</dbReference>
<dbReference type="PANTHER" id="PTHR44591">
    <property type="entry name" value="STRESS RESPONSE REGULATOR PROTEIN 1"/>
    <property type="match status" value="1"/>
</dbReference>
<sequence>MPPPSPFTRNVVLVDDDSALRLALTFMLELDGFAVTALDSGEALLLSDLPAAPVCLVLDQNLSGLTGLEALAALRAKNEHLPALLITSHPRPSIRETAALLGAVIVEKPLLGTPQRRDQRRDASLSPTL</sequence>
<keyword evidence="1 2" id="KW-0597">Phosphoprotein</keyword>
<proteinExistence type="predicted"/>
<dbReference type="Pfam" id="PF00072">
    <property type="entry name" value="Response_reg"/>
    <property type="match status" value="1"/>
</dbReference>
<dbReference type="PROSITE" id="PS50110">
    <property type="entry name" value="RESPONSE_REGULATORY"/>
    <property type="match status" value="1"/>
</dbReference>
<feature type="domain" description="Response regulatory" evidence="3">
    <location>
        <begin position="10"/>
        <end position="123"/>
    </location>
</feature>
<dbReference type="PANTHER" id="PTHR44591:SF25">
    <property type="entry name" value="CHEMOTAXIS TWO-COMPONENT RESPONSE REGULATOR"/>
    <property type="match status" value="1"/>
</dbReference>
<evidence type="ECO:0000256" key="2">
    <source>
        <dbReference type="PROSITE-ProRule" id="PRU00169"/>
    </source>
</evidence>
<feature type="modified residue" description="4-aspartylphosphate" evidence="2">
    <location>
        <position position="59"/>
    </location>
</feature>
<evidence type="ECO:0000259" key="3">
    <source>
        <dbReference type="PROSITE" id="PS50110"/>
    </source>
</evidence>
<name>A0A974P1X5_9CAUL</name>
<accession>A0A974P1X5</accession>
<dbReference type="GO" id="GO:0000160">
    <property type="term" value="P:phosphorelay signal transduction system"/>
    <property type="evidence" value="ECO:0007669"/>
    <property type="project" value="InterPro"/>
</dbReference>
<dbReference type="SMART" id="SM00448">
    <property type="entry name" value="REC"/>
    <property type="match status" value="1"/>
</dbReference>
<protein>
    <submittedName>
        <fullName evidence="4">Response regulator</fullName>
    </submittedName>
</protein>
<organism evidence="4">
    <name type="scientific">Phenylobacterium glaciei</name>
    <dbReference type="NCBI Taxonomy" id="2803784"/>
    <lineage>
        <taxon>Bacteria</taxon>
        <taxon>Pseudomonadati</taxon>
        <taxon>Pseudomonadota</taxon>
        <taxon>Alphaproteobacteria</taxon>
        <taxon>Caulobacterales</taxon>
        <taxon>Caulobacteraceae</taxon>
        <taxon>Phenylobacterium</taxon>
    </lineage>
</organism>
<dbReference type="EMBL" id="CP068570">
    <property type="protein sequence ID" value="QQZ49417.1"/>
    <property type="molecule type" value="Genomic_DNA"/>
</dbReference>
<evidence type="ECO:0000313" key="4">
    <source>
        <dbReference type="EMBL" id="QQZ49417.1"/>
    </source>
</evidence>